<dbReference type="PANTHER" id="PTHR43019:SF23">
    <property type="entry name" value="PROTEASE DO-LIKE 5, CHLOROPLASTIC"/>
    <property type="match status" value="1"/>
</dbReference>
<sequence>MNIKMLSNTRAGFISNSLLCLWCFFASPLWGEDLSRTIEAVKPSIVGIGTFQKTRSPSLNFMGTGFVVGDGSLVVTNAHVVPTVLDVDGMESLVVIAARGAKEPEIRTAVRVALDKEHDLALLKIGGEALPAMKIGDSETVREGRMFAFTGFPIGMILGFHPVTHRGMLSSITPVVLPALNSKQLDVKALAQLQKSAYTVFQLDGTAYPGNSGSPVYDPETGMVYGIINMVFVKGVKESALSHPSGITYAIPSKYVRELLQRK</sequence>
<dbReference type="EMBL" id="AP022853">
    <property type="protein sequence ID" value="BCB26557.1"/>
    <property type="molecule type" value="Genomic_DNA"/>
</dbReference>
<evidence type="ECO:0000313" key="2">
    <source>
        <dbReference type="Proteomes" id="UP000502260"/>
    </source>
</evidence>
<dbReference type="KEGG" id="slac:SKTS_14430"/>
<gene>
    <name evidence="1" type="ORF">SKTS_14430</name>
</gene>
<dbReference type="InterPro" id="IPR043504">
    <property type="entry name" value="Peptidase_S1_PA_chymotrypsin"/>
</dbReference>
<dbReference type="InterPro" id="IPR009003">
    <property type="entry name" value="Peptidase_S1_PA"/>
</dbReference>
<protein>
    <recommendedName>
        <fullName evidence="3">Serine protease</fullName>
    </recommendedName>
</protein>
<name>A0A6F8VBR7_9PROT</name>
<evidence type="ECO:0008006" key="3">
    <source>
        <dbReference type="Google" id="ProtNLM"/>
    </source>
</evidence>
<keyword evidence="2" id="KW-1185">Reference proteome</keyword>
<dbReference type="Gene3D" id="2.40.10.10">
    <property type="entry name" value="Trypsin-like serine proteases"/>
    <property type="match status" value="2"/>
</dbReference>
<reference evidence="2" key="1">
    <citation type="submission" date="2020-03" db="EMBL/GenBank/DDBJ databases">
        <title>Complete genome sequence of sulfur-oxidizing bacterium skT11.</title>
        <authorList>
            <person name="Kanda M."/>
            <person name="Kojima H."/>
            <person name="Fukui M."/>
        </authorList>
    </citation>
    <scope>NUCLEOTIDE SEQUENCE [LARGE SCALE GENOMIC DNA]</scope>
    <source>
        <strain evidence="2">skT11</strain>
    </source>
</reference>
<proteinExistence type="predicted"/>
<dbReference type="Proteomes" id="UP000502260">
    <property type="component" value="Chromosome"/>
</dbReference>
<dbReference type="Pfam" id="PF13365">
    <property type="entry name" value="Trypsin_2"/>
    <property type="match status" value="1"/>
</dbReference>
<dbReference type="SUPFAM" id="SSF50494">
    <property type="entry name" value="Trypsin-like serine proteases"/>
    <property type="match status" value="1"/>
</dbReference>
<accession>A0A6F8VBR7</accession>
<dbReference type="PANTHER" id="PTHR43019">
    <property type="entry name" value="SERINE ENDOPROTEASE DEGS"/>
    <property type="match status" value="1"/>
</dbReference>
<dbReference type="RefSeq" id="WP_173062508.1">
    <property type="nucleotide sequence ID" value="NZ_AP022853.1"/>
</dbReference>
<dbReference type="AlphaFoldDB" id="A0A6F8VBR7"/>
<organism evidence="1 2">
    <name type="scientific">Sulfurimicrobium lacus</name>
    <dbReference type="NCBI Taxonomy" id="2715678"/>
    <lineage>
        <taxon>Bacteria</taxon>
        <taxon>Pseudomonadati</taxon>
        <taxon>Pseudomonadota</taxon>
        <taxon>Betaproteobacteria</taxon>
        <taxon>Nitrosomonadales</taxon>
        <taxon>Sulfuricellaceae</taxon>
        <taxon>Sulfurimicrobium</taxon>
    </lineage>
</organism>
<evidence type="ECO:0000313" key="1">
    <source>
        <dbReference type="EMBL" id="BCB26557.1"/>
    </source>
</evidence>